<dbReference type="AlphaFoldDB" id="A0AAW8FS87"/>
<proteinExistence type="predicted"/>
<accession>A0AAW8FS87</accession>
<evidence type="ECO:0000256" key="1">
    <source>
        <dbReference type="SAM" id="MobiDB-lite"/>
    </source>
</evidence>
<gene>
    <name evidence="3" type="ORF">QFZ22_008642</name>
</gene>
<evidence type="ECO:0000313" key="4">
    <source>
        <dbReference type="Proteomes" id="UP001234216"/>
    </source>
</evidence>
<feature type="domain" description="DUF427" evidence="2">
    <location>
        <begin position="151"/>
        <end position="239"/>
    </location>
</feature>
<organism evidence="3 4">
    <name type="scientific">Streptomyces canus</name>
    <dbReference type="NCBI Taxonomy" id="58343"/>
    <lineage>
        <taxon>Bacteria</taxon>
        <taxon>Bacillati</taxon>
        <taxon>Actinomycetota</taxon>
        <taxon>Actinomycetes</taxon>
        <taxon>Kitasatosporales</taxon>
        <taxon>Streptomycetaceae</taxon>
        <taxon>Streptomyces</taxon>
        <taxon>Streptomyces aurantiacus group</taxon>
    </lineage>
</organism>
<protein>
    <submittedName>
        <fullName evidence="3">Uncharacterized protein (DUF427 family)</fullName>
    </submittedName>
</protein>
<evidence type="ECO:0000259" key="2">
    <source>
        <dbReference type="Pfam" id="PF04248"/>
    </source>
</evidence>
<dbReference type="PANTHER" id="PTHR34310:SF9">
    <property type="entry name" value="BLR5716 PROTEIN"/>
    <property type="match status" value="1"/>
</dbReference>
<dbReference type="Proteomes" id="UP001234216">
    <property type="component" value="Unassembled WGS sequence"/>
</dbReference>
<dbReference type="InterPro" id="IPR007361">
    <property type="entry name" value="DUF427"/>
</dbReference>
<reference evidence="3" key="1">
    <citation type="submission" date="2023-07" db="EMBL/GenBank/DDBJ databases">
        <title>Comparative genomics of wheat-associated soil bacteria to identify genetic determinants of phenazine resistance.</title>
        <authorList>
            <person name="Mouncey N."/>
        </authorList>
    </citation>
    <scope>NUCLEOTIDE SEQUENCE</scope>
    <source>
        <strain evidence="3">V4I22</strain>
    </source>
</reference>
<dbReference type="PANTHER" id="PTHR34310">
    <property type="entry name" value="DUF427 DOMAIN PROTEIN (AFU_ORTHOLOGUE AFUA_3G02220)"/>
    <property type="match status" value="1"/>
</dbReference>
<evidence type="ECO:0000313" key="3">
    <source>
        <dbReference type="EMBL" id="MDQ0912657.1"/>
    </source>
</evidence>
<feature type="region of interest" description="Disordered" evidence="1">
    <location>
        <begin position="248"/>
        <end position="288"/>
    </location>
</feature>
<comment type="caution">
    <text evidence="3">The sequence shown here is derived from an EMBL/GenBank/DDBJ whole genome shotgun (WGS) entry which is preliminary data.</text>
</comment>
<feature type="domain" description="DUF427" evidence="2">
    <location>
        <begin position="29"/>
        <end position="112"/>
    </location>
</feature>
<dbReference type="InterPro" id="IPR038694">
    <property type="entry name" value="DUF427_sf"/>
</dbReference>
<dbReference type="Pfam" id="PF04248">
    <property type="entry name" value="NTP_transf_9"/>
    <property type="match status" value="2"/>
</dbReference>
<dbReference type="RefSeq" id="WP_306985203.1">
    <property type="nucleotide sequence ID" value="NZ_JAUSZV010000005.1"/>
</dbReference>
<sequence>MTTFPTARDVRTTPEGLLWEPSERWVRGRKGDVTVVDSRHPVLVWEPDFPVPLYAFPRADVREDLLRPAKNPATGTHTGSRIFYDLEVDGELVENAAWTFPAADLAGHIAFAWFRRRGTGLDHWYEEEEEIFVHPRDPHKRVDAMAGSRHVRVEIDGTVVADTHRPVLLFETGLPTRYYIPREDVRLDLLEATDHHTGCPYKGTAEYWSTGGHANIVWSYPDPLPAVAAVKGLLAFFNEAVDITVDGERLERPVPPSPGRSSDRNCPQEVVPPPYLRRSPPNRPRHVT</sequence>
<dbReference type="EMBL" id="JAUSZV010000005">
    <property type="protein sequence ID" value="MDQ0912657.1"/>
    <property type="molecule type" value="Genomic_DNA"/>
</dbReference>
<name>A0AAW8FS87_9ACTN</name>
<dbReference type="Gene3D" id="2.170.150.40">
    <property type="entry name" value="Domain of unknown function (DUF427)"/>
    <property type="match status" value="2"/>
</dbReference>